<keyword evidence="4" id="KW-0408">Iron</keyword>
<dbReference type="InterPro" id="IPR038062">
    <property type="entry name" value="ScdA-like_N_sf"/>
</dbReference>
<accession>A0A2W2BMS5</accession>
<dbReference type="Pfam" id="PF01814">
    <property type="entry name" value="Hemerythrin"/>
    <property type="match status" value="1"/>
</dbReference>
<evidence type="ECO:0000313" key="7">
    <source>
        <dbReference type="Proteomes" id="UP000248745"/>
    </source>
</evidence>
<dbReference type="Gene3D" id="1.20.120.520">
    <property type="entry name" value="nmb1532 protein domain like"/>
    <property type="match status" value="1"/>
</dbReference>
<dbReference type="AlphaFoldDB" id="A0A2W2BMS5"/>
<reference evidence="6 7" key="1">
    <citation type="submission" date="2018-06" db="EMBL/GenBank/DDBJ databases">
        <title>Mucibacter soli gen. nov., sp. nov., a new member of the family Chitinophagaceae producing mucin.</title>
        <authorList>
            <person name="Kim M.-K."/>
            <person name="Park S."/>
            <person name="Kim T.-S."/>
            <person name="Joung Y."/>
            <person name="Han J.-H."/>
            <person name="Kim S.B."/>
        </authorList>
    </citation>
    <scope>NUCLEOTIDE SEQUENCE [LARGE SCALE GENOMIC DNA]</scope>
    <source>
        <strain evidence="6 7">R1-15</strain>
    </source>
</reference>
<feature type="domain" description="Hemerythrin-like" evidence="5">
    <location>
        <begin position="87"/>
        <end position="235"/>
    </location>
</feature>
<dbReference type="NCBIfam" id="TIGR03652">
    <property type="entry name" value="FeS_repair_RIC"/>
    <property type="match status" value="1"/>
</dbReference>
<evidence type="ECO:0000313" key="6">
    <source>
        <dbReference type="EMBL" id="PZF74756.1"/>
    </source>
</evidence>
<organism evidence="6 7">
    <name type="scientific">Taibaiella soli</name>
    <dbReference type="NCBI Taxonomy" id="1649169"/>
    <lineage>
        <taxon>Bacteria</taxon>
        <taxon>Pseudomonadati</taxon>
        <taxon>Bacteroidota</taxon>
        <taxon>Chitinophagia</taxon>
        <taxon>Chitinophagales</taxon>
        <taxon>Chitinophagaceae</taxon>
        <taxon>Taibaiella</taxon>
    </lineage>
</organism>
<dbReference type="Gene3D" id="1.10.3910.10">
    <property type="entry name" value="SP0561-like"/>
    <property type="match status" value="1"/>
</dbReference>
<proteinExistence type="predicted"/>
<dbReference type="OrthoDB" id="9797132at2"/>
<name>A0A2W2BMS5_9BACT</name>
<dbReference type="PANTHER" id="PTHR36438">
    <property type="entry name" value="IRON-SULFUR CLUSTER REPAIR PROTEIN YTFE"/>
    <property type="match status" value="1"/>
</dbReference>
<dbReference type="InterPro" id="IPR019903">
    <property type="entry name" value="RIC_family"/>
</dbReference>
<dbReference type="GO" id="GO:0005737">
    <property type="term" value="C:cytoplasm"/>
    <property type="evidence" value="ECO:0007669"/>
    <property type="project" value="UniProtKB-SubCell"/>
</dbReference>
<dbReference type="Pfam" id="PF04405">
    <property type="entry name" value="ScdA_N"/>
    <property type="match status" value="1"/>
</dbReference>
<evidence type="ECO:0000256" key="2">
    <source>
        <dbReference type="ARBA" id="ARBA00022490"/>
    </source>
</evidence>
<comment type="subcellular location">
    <subcellularLocation>
        <location evidence="1">Cytoplasm</location>
    </subcellularLocation>
</comment>
<gene>
    <name evidence="6" type="primary">ric</name>
    <name evidence="6" type="ORF">DN068_00740</name>
</gene>
<comment type="caution">
    <text evidence="6">The sequence shown here is derived from an EMBL/GenBank/DDBJ whole genome shotgun (WGS) entry which is preliminary data.</text>
</comment>
<dbReference type="Proteomes" id="UP000248745">
    <property type="component" value="Unassembled WGS sequence"/>
</dbReference>
<dbReference type="InterPro" id="IPR012312">
    <property type="entry name" value="Hemerythrin-like"/>
</dbReference>
<evidence type="ECO:0000256" key="1">
    <source>
        <dbReference type="ARBA" id="ARBA00004496"/>
    </source>
</evidence>
<dbReference type="GO" id="GO:0046872">
    <property type="term" value="F:metal ion binding"/>
    <property type="evidence" value="ECO:0007669"/>
    <property type="project" value="UniProtKB-KW"/>
</dbReference>
<protein>
    <submittedName>
        <fullName evidence="6">Iron-sulfur cluster repair di-iron protein</fullName>
    </submittedName>
</protein>
<dbReference type="PANTHER" id="PTHR36438:SF1">
    <property type="entry name" value="IRON-SULFUR CLUSTER REPAIR PROTEIN YTFE"/>
    <property type="match status" value="1"/>
</dbReference>
<keyword evidence="3" id="KW-0479">Metal-binding</keyword>
<keyword evidence="2" id="KW-0963">Cytoplasm</keyword>
<dbReference type="EMBL" id="QKTW01000002">
    <property type="protein sequence ID" value="PZF74756.1"/>
    <property type="molecule type" value="Genomic_DNA"/>
</dbReference>
<evidence type="ECO:0000256" key="3">
    <source>
        <dbReference type="ARBA" id="ARBA00022723"/>
    </source>
</evidence>
<evidence type="ECO:0000256" key="4">
    <source>
        <dbReference type="ARBA" id="ARBA00023004"/>
    </source>
</evidence>
<sequence>MNISNENIIGAVVAQDYRTAAVFERAGIDFCCNGGRTIGAACEAQKIGSADLIQELEEIVKTSRSGQSTTADYSSFPLDLLADWIEKKHHRYVSMQIPVIQSFLEKIVHVHGAKHPELAEIKAHFDACAMELTAHMKKEELILFPFIRKMVLAKLEGRNEIAVPFGTVQNPIRMMMHEHDVEGERFRSIKSLSNQYVAPADSCNTYKAAFAALQEFEEDLHLHIHLENNILFPKAIVLEESF</sequence>
<evidence type="ECO:0000259" key="5">
    <source>
        <dbReference type="Pfam" id="PF01814"/>
    </source>
</evidence>
<keyword evidence="7" id="KW-1185">Reference proteome</keyword>
<dbReference type="RefSeq" id="WP_110996962.1">
    <property type="nucleotide sequence ID" value="NZ_QKTW01000002.1"/>
</dbReference>